<accession>A0A399SSJ6</accession>
<dbReference type="OrthoDB" id="9800630at2"/>
<dbReference type="InterPro" id="IPR036249">
    <property type="entry name" value="Thioredoxin-like_sf"/>
</dbReference>
<evidence type="ECO:0000256" key="2">
    <source>
        <dbReference type="PIRSR" id="PIRSR037031-51"/>
    </source>
</evidence>
<keyword evidence="2" id="KW-0676">Redox-active center</keyword>
<evidence type="ECO:0000313" key="5">
    <source>
        <dbReference type="Proteomes" id="UP000265926"/>
    </source>
</evidence>
<proteinExistence type="predicted"/>
<evidence type="ECO:0000259" key="3">
    <source>
        <dbReference type="Pfam" id="PF13192"/>
    </source>
</evidence>
<gene>
    <name evidence="4" type="ORF">D1614_17510</name>
</gene>
<feature type="domain" description="Thioredoxin-like fold" evidence="3">
    <location>
        <begin position="1"/>
        <end position="76"/>
    </location>
</feature>
<comment type="caution">
    <text evidence="4">The sequence shown here is derived from an EMBL/GenBank/DDBJ whole genome shotgun (WGS) entry which is preliminary data.</text>
</comment>
<keyword evidence="5" id="KW-1185">Reference proteome</keyword>
<feature type="disulfide bond" description="Redox-active" evidence="2">
    <location>
        <begin position="10"/>
        <end position="13"/>
    </location>
</feature>
<dbReference type="SUPFAM" id="SSF52833">
    <property type="entry name" value="Thioredoxin-like"/>
    <property type="match status" value="1"/>
</dbReference>
<dbReference type="Gene3D" id="3.40.30.10">
    <property type="entry name" value="Glutaredoxin"/>
    <property type="match status" value="1"/>
</dbReference>
<dbReference type="Pfam" id="PF13192">
    <property type="entry name" value="Thioredoxin_3"/>
    <property type="match status" value="1"/>
</dbReference>
<dbReference type="AlphaFoldDB" id="A0A399SSJ6"/>
<organism evidence="4 5">
    <name type="scientific">Maribellus luteus</name>
    <dbReference type="NCBI Taxonomy" id="2305463"/>
    <lineage>
        <taxon>Bacteria</taxon>
        <taxon>Pseudomonadati</taxon>
        <taxon>Bacteroidota</taxon>
        <taxon>Bacteroidia</taxon>
        <taxon>Marinilabiliales</taxon>
        <taxon>Prolixibacteraceae</taxon>
        <taxon>Maribellus</taxon>
    </lineage>
</organism>
<evidence type="ECO:0000256" key="1">
    <source>
        <dbReference type="PIRSR" id="PIRSR037031-50"/>
    </source>
</evidence>
<dbReference type="InterPro" id="IPR005243">
    <property type="entry name" value="THIRX-like_proc"/>
</dbReference>
<dbReference type="PIRSF" id="PIRSF037031">
    <property type="entry name" value="Redox_disulphide_2"/>
    <property type="match status" value="1"/>
</dbReference>
<keyword evidence="2" id="KW-1015">Disulfide bond</keyword>
<sequence length="78" mass="8605">MEIKVLGTGCPKCKKLEQLTRDAVSELGIKATIEKVEDIYKIMQFGVMRTPGLVVNGKVVMSGRLPKTSEIKELLENA</sequence>
<name>A0A399SSJ6_9BACT</name>
<dbReference type="InterPro" id="IPR012336">
    <property type="entry name" value="Thioredoxin-like_fold"/>
</dbReference>
<dbReference type="PANTHER" id="PTHR36450:SF1">
    <property type="entry name" value="THIOREDOXIN"/>
    <property type="match status" value="1"/>
</dbReference>
<dbReference type="Proteomes" id="UP000265926">
    <property type="component" value="Unassembled WGS sequence"/>
</dbReference>
<feature type="active site" description="Nucleophile" evidence="1">
    <location>
        <position position="13"/>
    </location>
</feature>
<protein>
    <submittedName>
        <fullName evidence="4">Thioredoxin family protein</fullName>
    </submittedName>
</protein>
<dbReference type="PANTHER" id="PTHR36450">
    <property type="entry name" value="THIOREDOXIN"/>
    <property type="match status" value="1"/>
</dbReference>
<dbReference type="NCBIfam" id="TIGR00412">
    <property type="entry name" value="redox_disulf_2"/>
    <property type="match status" value="1"/>
</dbReference>
<feature type="active site" description="Nucleophile" evidence="1">
    <location>
        <position position="10"/>
    </location>
</feature>
<dbReference type="EMBL" id="QWGR01000012">
    <property type="protein sequence ID" value="RIJ46790.1"/>
    <property type="molecule type" value="Genomic_DNA"/>
</dbReference>
<reference evidence="4 5" key="1">
    <citation type="submission" date="2018-08" db="EMBL/GenBank/DDBJ databases">
        <title>Pallidiluteibacterium maritimus gen. nov., sp. nov., isolated from coastal sediment.</title>
        <authorList>
            <person name="Zhou L.Y."/>
        </authorList>
    </citation>
    <scope>NUCLEOTIDE SEQUENCE [LARGE SCALE GENOMIC DNA]</scope>
    <source>
        <strain evidence="4 5">XSD2</strain>
    </source>
</reference>
<evidence type="ECO:0000313" key="4">
    <source>
        <dbReference type="EMBL" id="RIJ46790.1"/>
    </source>
</evidence>